<evidence type="ECO:0000313" key="2">
    <source>
        <dbReference type="Proteomes" id="UP000192660"/>
    </source>
</evidence>
<dbReference type="STRING" id="28034.BFX07_04030"/>
<dbReference type="InterPro" id="IPR027981">
    <property type="entry name" value="DUF4446"/>
</dbReference>
<evidence type="ECO:0008006" key="3">
    <source>
        <dbReference type="Google" id="ProtNLM"/>
    </source>
</evidence>
<protein>
    <recommendedName>
        <fullName evidence="3">DUF4446 domain-containing protein</fullName>
    </recommendedName>
</protein>
<dbReference type="AlphaFoldDB" id="A0A1W1WCU6"/>
<dbReference type="Proteomes" id="UP000192660">
    <property type="component" value="Unassembled WGS sequence"/>
</dbReference>
<dbReference type="EMBL" id="FWWY01000001">
    <property type="protein sequence ID" value="SMC03543.1"/>
    <property type="molecule type" value="Genomic_DNA"/>
</dbReference>
<dbReference type="RefSeq" id="WP_020375194.1">
    <property type="nucleotide sequence ID" value="NZ_FWWY01000001.1"/>
</dbReference>
<accession>A0A1W1WCU6</accession>
<proteinExistence type="predicted"/>
<dbReference type="OrthoDB" id="5244042at2"/>
<dbReference type="Pfam" id="PF14584">
    <property type="entry name" value="DUF4446"/>
    <property type="match status" value="1"/>
</dbReference>
<organism evidence="1 2">
    <name type="scientific">Sulfobacillus thermosulfidooxidans (strain DSM 9293 / VKM B-1269 / AT-1)</name>
    <dbReference type="NCBI Taxonomy" id="929705"/>
    <lineage>
        <taxon>Bacteria</taxon>
        <taxon>Bacillati</taxon>
        <taxon>Bacillota</taxon>
        <taxon>Clostridia</taxon>
        <taxon>Eubacteriales</taxon>
        <taxon>Clostridiales Family XVII. Incertae Sedis</taxon>
        <taxon>Sulfobacillus</taxon>
    </lineage>
</organism>
<keyword evidence="2" id="KW-1185">Reference proteome</keyword>
<reference evidence="2" key="1">
    <citation type="submission" date="2017-04" db="EMBL/GenBank/DDBJ databases">
        <authorList>
            <person name="Varghese N."/>
            <person name="Submissions S."/>
        </authorList>
    </citation>
    <scope>NUCLEOTIDE SEQUENCE [LARGE SCALE GENOMIC DNA]</scope>
    <source>
        <strain evidence="2">DSM 9293</strain>
    </source>
</reference>
<gene>
    <name evidence="1" type="ORF">SAMN00768000_1141</name>
</gene>
<evidence type="ECO:0000313" key="1">
    <source>
        <dbReference type="EMBL" id="SMC03543.1"/>
    </source>
</evidence>
<name>A0A1W1WCU6_SULTA</name>
<sequence>MLSTIPAEWIALGSAAIAILALLIAFFSWASAARLKKRLNRVLRGGGINLEESLAKTYGEAMDAKHVAAQFDERIALLETKHAQTLTKFGLVRFNPFDDTGADLSFSLALLNDFGDGIVLTSLWARNEVRLYAKPIKERDSRYALSQEERRAIDLAMTTRLAKGSDDIRNASSSVSST</sequence>